<sequence length="147" mass="17382">MGLPREWEWLRDMPDEWEAPLDIQKPTPYPEVNISIRLLSCEYLDFETRAAVGRFVSAEAEYDIWYLGNVKSAGWEMVKSAHLREIPMEQTRLVYEAWRVFEEIDYTRDPRDVVRERRRMALAGLQAALQEAVDSFHRARRENSPGH</sequence>
<comment type="caution">
    <text evidence="1">The sequence shown here is derived from an EMBL/GenBank/DDBJ whole genome shotgun (WGS) entry which is preliminary data.</text>
</comment>
<evidence type="ECO:0000313" key="2">
    <source>
        <dbReference type="Proteomes" id="UP001500751"/>
    </source>
</evidence>
<gene>
    <name evidence="1" type="ORF">GCM10009839_13120</name>
</gene>
<dbReference type="Proteomes" id="UP001500751">
    <property type="component" value="Unassembled WGS sequence"/>
</dbReference>
<accession>A0ABN2TRE5</accession>
<keyword evidence="2" id="KW-1185">Reference proteome</keyword>
<protein>
    <submittedName>
        <fullName evidence="1">Uncharacterized protein</fullName>
    </submittedName>
</protein>
<dbReference type="EMBL" id="BAAAQN010000005">
    <property type="protein sequence ID" value="GAA2018324.1"/>
    <property type="molecule type" value="Genomic_DNA"/>
</dbReference>
<name>A0ABN2TRE5_9ACTN</name>
<evidence type="ECO:0000313" key="1">
    <source>
        <dbReference type="EMBL" id="GAA2018324.1"/>
    </source>
</evidence>
<organism evidence="1 2">
    <name type="scientific">Catenulispora yoronensis</name>
    <dbReference type="NCBI Taxonomy" id="450799"/>
    <lineage>
        <taxon>Bacteria</taxon>
        <taxon>Bacillati</taxon>
        <taxon>Actinomycetota</taxon>
        <taxon>Actinomycetes</taxon>
        <taxon>Catenulisporales</taxon>
        <taxon>Catenulisporaceae</taxon>
        <taxon>Catenulispora</taxon>
    </lineage>
</organism>
<proteinExistence type="predicted"/>
<reference evidence="1 2" key="1">
    <citation type="journal article" date="2019" name="Int. J. Syst. Evol. Microbiol.">
        <title>The Global Catalogue of Microorganisms (GCM) 10K type strain sequencing project: providing services to taxonomists for standard genome sequencing and annotation.</title>
        <authorList>
            <consortium name="The Broad Institute Genomics Platform"/>
            <consortium name="The Broad Institute Genome Sequencing Center for Infectious Disease"/>
            <person name="Wu L."/>
            <person name="Ma J."/>
        </authorList>
    </citation>
    <scope>NUCLEOTIDE SEQUENCE [LARGE SCALE GENOMIC DNA]</scope>
    <source>
        <strain evidence="1 2">JCM 16014</strain>
    </source>
</reference>